<dbReference type="AlphaFoldDB" id="S3CFP0"/>
<dbReference type="EMBL" id="KE145371">
    <property type="protein sequence ID" value="EPE25287.1"/>
    <property type="molecule type" value="Genomic_DNA"/>
</dbReference>
<evidence type="ECO:0000256" key="1">
    <source>
        <dbReference type="SAM" id="MobiDB-lite"/>
    </source>
</evidence>
<feature type="chain" id="PRO_5004518554" description="Extracellular membrane protein CFEM domain-containing protein" evidence="2">
    <location>
        <begin position="22"/>
        <end position="482"/>
    </location>
</feature>
<evidence type="ECO:0000256" key="2">
    <source>
        <dbReference type="SAM" id="SignalP"/>
    </source>
</evidence>
<keyword evidence="2" id="KW-0732">Signal</keyword>
<reference evidence="3 4" key="1">
    <citation type="journal article" date="2013" name="BMC Genomics">
        <title>Genomics-driven discovery of the pneumocandin biosynthetic gene cluster in the fungus Glarea lozoyensis.</title>
        <authorList>
            <person name="Chen L."/>
            <person name="Yue Q."/>
            <person name="Zhang X."/>
            <person name="Xiang M."/>
            <person name="Wang C."/>
            <person name="Li S."/>
            <person name="Che Y."/>
            <person name="Ortiz-Lopez F.J."/>
            <person name="Bills G.F."/>
            <person name="Liu X."/>
            <person name="An Z."/>
        </authorList>
    </citation>
    <scope>NUCLEOTIDE SEQUENCE [LARGE SCALE GENOMIC DNA]</scope>
    <source>
        <strain evidence="4">ATCC 20868 / MF5171</strain>
    </source>
</reference>
<feature type="region of interest" description="Disordered" evidence="1">
    <location>
        <begin position="78"/>
        <end position="105"/>
    </location>
</feature>
<feature type="region of interest" description="Disordered" evidence="1">
    <location>
        <begin position="310"/>
        <end position="346"/>
    </location>
</feature>
<dbReference type="RefSeq" id="XP_008086606.1">
    <property type="nucleotide sequence ID" value="XM_008088415.1"/>
</dbReference>
<keyword evidence="4" id="KW-1185">Reference proteome</keyword>
<gene>
    <name evidence="3" type="ORF">GLAREA_01199</name>
</gene>
<evidence type="ECO:0008006" key="5">
    <source>
        <dbReference type="Google" id="ProtNLM"/>
    </source>
</evidence>
<dbReference type="OrthoDB" id="3563695at2759"/>
<feature type="region of interest" description="Disordered" evidence="1">
    <location>
        <begin position="198"/>
        <end position="241"/>
    </location>
</feature>
<feature type="signal peptide" evidence="2">
    <location>
        <begin position="1"/>
        <end position="21"/>
    </location>
</feature>
<feature type="compositionally biased region" description="Basic residues" evidence="1">
    <location>
        <begin position="81"/>
        <end position="91"/>
    </location>
</feature>
<dbReference type="GeneID" id="19460257"/>
<dbReference type="HOGENOM" id="CLU_566257_0_0_1"/>
<feature type="compositionally biased region" description="Low complexity" evidence="1">
    <location>
        <begin position="43"/>
        <end position="65"/>
    </location>
</feature>
<evidence type="ECO:0000313" key="4">
    <source>
        <dbReference type="Proteomes" id="UP000016922"/>
    </source>
</evidence>
<accession>S3CFP0</accession>
<feature type="region of interest" description="Disordered" evidence="1">
    <location>
        <begin position="37"/>
        <end position="65"/>
    </location>
</feature>
<name>S3CFP0_GLAL2</name>
<feature type="compositionally biased region" description="Low complexity" evidence="1">
    <location>
        <begin position="310"/>
        <end position="345"/>
    </location>
</feature>
<protein>
    <recommendedName>
        <fullName evidence="5">Extracellular membrane protein CFEM domain-containing protein</fullName>
    </recommendedName>
</protein>
<organism evidence="3 4">
    <name type="scientific">Glarea lozoyensis (strain ATCC 20868 / MF5171)</name>
    <dbReference type="NCBI Taxonomy" id="1116229"/>
    <lineage>
        <taxon>Eukaryota</taxon>
        <taxon>Fungi</taxon>
        <taxon>Dikarya</taxon>
        <taxon>Ascomycota</taxon>
        <taxon>Pezizomycotina</taxon>
        <taxon>Leotiomycetes</taxon>
        <taxon>Helotiales</taxon>
        <taxon>Helotiaceae</taxon>
        <taxon>Glarea</taxon>
    </lineage>
</organism>
<feature type="compositionally biased region" description="Low complexity" evidence="1">
    <location>
        <begin position="198"/>
        <end position="230"/>
    </location>
</feature>
<sequence length="482" mass="49515">MKSKFAFVAAAIVAFCGPALGHCPDTVTVTITSIVTDCRGPRTPTTSPTSPSSTSSSSSTSISTSDSSSTVLFFTASTKATKSRRPHHHYSHQPDPATTSMHHPSPTLLDCQPDNCLRALQNTAHFPGASSFCATYTASVNTATTGFPEPIVNCKAKPSLISSACSCIDPNLVLSSTHAPSTRGTLIYSSNSTMTTSSINSTTAHTTSSATTNGTISSSSTTSGVSSTTVKNPQPPKATLPLDCQPDNCLRAFENKAFMDGPKFCATYTAGPSTPTEIPDYLRNCEANPTYLASACSCINTSLPGAIGYTSHSSSTTSTTSPGTSTKASTTTTTSPTSTSPNNTPALDPYVDCHQDNCFREAIQSTSQFSRFCSTYTTAVVTATSELPPFVAMCSQPAVISSVCSCIVAPTGTGTTVSSTSAGGNGGAAATSSASASSCAAVTVVYETRTQIATILTTVTAPSSSVLSAKVSATLRRRWGSQ</sequence>
<evidence type="ECO:0000313" key="3">
    <source>
        <dbReference type="EMBL" id="EPE25287.1"/>
    </source>
</evidence>
<dbReference type="Proteomes" id="UP000016922">
    <property type="component" value="Unassembled WGS sequence"/>
</dbReference>
<proteinExistence type="predicted"/>
<dbReference type="KEGG" id="glz:GLAREA_01199"/>